<dbReference type="GeneID" id="66868082"/>
<sequence>MQFTDQSKNKRNLNKGEISEKTANIMRIIYYNIAKRLSNEMTNDNELEVMQVCDSYLMRNDSLTLANSNLINYKDHNHVIVYRIKLTALNEQRNVLNQLIESGEVSENIALQVSKSINYDEMMVLDKLI</sequence>
<dbReference type="Proteomes" id="UP000254707">
    <property type="component" value="Unassembled WGS sequence"/>
</dbReference>
<evidence type="ECO:0000313" key="2">
    <source>
        <dbReference type="Proteomes" id="UP000254707"/>
    </source>
</evidence>
<accession>A0A380HP04</accession>
<dbReference type="AlphaFoldDB" id="A0A380HP04"/>
<evidence type="ECO:0000313" key="1">
    <source>
        <dbReference type="EMBL" id="SUM83665.1"/>
    </source>
</evidence>
<name>A0A380HP04_STASA</name>
<dbReference type="RefSeq" id="WP_041079665.1">
    <property type="nucleotide sequence ID" value="NZ_CAXOKG010000003.1"/>
</dbReference>
<proteinExistence type="predicted"/>
<reference evidence="1 2" key="1">
    <citation type="submission" date="2018-06" db="EMBL/GenBank/DDBJ databases">
        <authorList>
            <consortium name="Pathogen Informatics"/>
            <person name="Doyle S."/>
        </authorList>
    </citation>
    <scope>NUCLEOTIDE SEQUENCE [LARGE SCALE GENOMIC DNA]</scope>
    <source>
        <strain evidence="1 2">NCTC7688</strain>
    </source>
</reference>
<protein>
    <submittedName>
        <fullName evidence="1">Sodium/hydrogen exchanger family protein</fullName>
    </submittedName>
</protein>
<dbReference type="EMBL" id="UHED01000001">
    <property type="protein sequence ID" value="SUM83665.1"/>
    <property type="molecule type" value="Genomic_DNA"/>
</dbReference>
<gene>
    <name evidence="1" type="ORF">NCTC7688_02165</name>
</gene>
<organism evidence="1 2">
    <name type="scientific">Staphylococcus saprophyticus</name>
    <dbReference type="NCBI Taxonomy" id="29385"/>
    <lineage>
        <taxon>Bacteria</taxon>
        <taxon>Bacillati</taxon>
        <taxon>Bacillota</taxon>
        <taxon>Bacilli</taxon>
        <taxon>Bacillales</taxon>
        <taxon>Staphylococcaceae</taxon>
        <taxon>Staphylococcus</taxon>
    </lineage>
</organism>